<feature type="region of interest" description="Disordered" evidence="2">
    <location>
        <begin position="1310"/>
        <end position="1338"/>
    </location>
</feature>
<keyword evidence="1" id="KW-0175">Coiled coil</keyword>
<feature type="compositionally biased region" description="Low complexity" evidence="2">
    <location>
        <begin position="473"/>
        <end position="484"/>
    </location>
</feature>
<dbReference type="EMBL" id="CALTRL010005688">
    <property type="protein sequence ID" value="CAH7684824.1"/>
    <property type="molecule type" value="Genomic_DNA"/>
</dbReference>
<evidence type="ECO:0000313" key="4">
    <source>
        <dbReference type="Proteomes" id="UP001153365"/>
    </source>
</evidence>
<keyword evidence="4" id="KW-1185">Reference proteome</keyword>
<protein>
    <submittedName>
        <fullName evidence="3">Expressed protein</fullName>
    </submittedName>
</protein>
<feature type="compositionally biased region" description="Low complexity" evidence="2">
    <location>
        <begin position="1053"/>
        <end position="1066"/>
    </location>
</feature>
<feature type="coiled-coil region" evidence="1">
    <location>
        <begin position="968"/>
        <end position="1002"/>
    </location>
</feature>
<feature type="compositionally biased region" description="Basic residues" evidence="2">
    <location>
        <begin position="453"/>
        <end position="463"/>
    </location>
</feature>
<feature type="region of interest" description="Disordered" evidence="2">
    <location>
        <begin position="417"/>
        <end position="484"/>
    </location>
</feature>
<name>A0AAV0BEH8_PHAPC</name>
<feature type="compositionally biased region" description="Polar residues" evidence="2">
    <location>
        <begin position="1067"/>
        <end position="1077"/>
    </location>
</feature>
<reference evidence="3" key="1">
    <citation type="submission" date="2022-06" db="EMBL/GenBank/DDBJ databases">
        <authorList>
            <consortium name="SYNGENTA / RWTH Aachen University"/>
        </authorList>
    </citation>
    <scope>NUCLEOTIDE SEQUENCE</scope>
</reference>
<evidence type="ECO:0000256" key="2">
    <source>
        <dbReference type="SAM" id="MobiDB-lite"/>
    </source>
</evidence>
<feature type="region of interest" description="Disordered" evidence="2">
    <location>
        <begin position="370"/>
        <end position="398"/>
    </location>
</feature>
<comment type="caution">
    <text evidence="3">The sequence shown here is derived from an EMBL/GenBank/DDBJ whole genome shotgun (WGS) entry which is preliminary data.</text>
</comment>
<feature type="compositionally biased region" description="Polar residues" evidence="2">
    <location>
        <begin position="370"/>
        <end position="381"/>
    </location>
</feature>
<proteinExistence type="predicted"/>
<sequence>MTCNSTSSSMAHQSPIKLHLSQSAPRSQGFSTFTGLFSATSSSASIASNSGSKASSAPQRDSFFRSFSKYRHRRLSEGSLTEASPPASADIGLNPLLLTNCVFVQNNSEISTTAPTKMSLRSSIFNRNSSSPCINLPLDTAPKDIKGSHNPIHHMSLFRSESFGPSAGSAPFRIRMLSSKVSEKNRNNQTESGEAFPHHKSSFSIGRLAAVVRKPLHREHQNLEATKSPLLGDLHISVDSTSENQVVGPMSSYGLQPTGIERTRTSSSPNMAFIPNSFSSRPSVDSCENSTTICPITGSPRRGKVPPPIKVPKLKGGIAAVAVGGEASPNQDIHRLAVGHRATGSESILTDRRFAGIDWPIPASRSANAIKSSENCNSETSLWPKAPTEPDSFEDLASPSPRSIHISYCSPNKLATDRLPGLQPLQPPPRKLPHLHSFNQESKNKPLPLLISKHSRSLGRRASRFSPSPSPTPSNGSAGTTATPTSADAAQILPVSIRASTINHAAGHQIPKRFSFYSGVSFPMEPDKAAHFTSILPFPGSYPKPESENLLNSSLDLAQLPEPGSPMGALLVPHNHSPDRTSLSFNGLAKSERHSDGSFTTSYDLSNLPQCFVKSQESCLNLPAIAIPQTVSIPQLTAKVSPMSSNIVDYPTESTKTLSLTLESRPSQYSAKDFLPDENILRKVRSDISSTSSSMTNMCFHRASTPSSSCDSQILAHSPLKAIVNLQELKKISFPSANRSRDRSSSAGDFKISINSLLSNEPSFQQKNMKHYNRPRSMSDRGPLRIEITSDIPNQLKPPKGFELDTSHHLKEYPSPLLPFFSGPASNREILETRSIEEQARTLNLRTMNEAIKEALEFYPIESQRFLVGGVANLKTEIQEYECKVRDHHVRYLADLTKREKLLQRHITTLRAFNGDEGARFGESLAKAISNSDYLTSQLLSMADYTSRLKRLCEGHWRAAAIIQMRELSFKANQLESYRSQVEKLKVEQRQNLSKIADLEAKIKAISPQSVECGLPSLPSASQHAPVQKRSREGIFSRPAGFVFPSSPAAPSSSSSWSPAHMSSNSLQSGLGKTRSQAGAVVVPEPPSVLGKRCEEGENPAHLPVRQSNDILDLYADGNIKSSNSMTHSAKNNGRAVDPLFPFFPYSHIRVKSFESDAECQTRQLGIPRQAEASFSNIKAFAPWTSKRPNFINPFATSTPHINRDILSIKNNGKQLGLPPRGIITANLSNKDTDSISPNTHNGTVSSTPVDALDIIPCLNRPNDFSILEIKAPPQNDSSQKSNHIISAQGQACPAWQNRHEVGGTVATETSRELHRDSLLSSTSSSGISSTGKLSPITACSSRRRPRWVGEGGNLSSITLSQLGSIDIASLLTDLEDEYDSTTGN</sequence>
<dbReference type="Proteomes" id="UP001153365">
    <property type="component" value="Unassembled WGS sequence"/>
</dbReference>
<accession>A0AAV0BEH8</accession>
<gene>
    <name evidence="3" type="ORF">PPACK8108_LOCUS19251</name>
</gene>
<evidence type="ECO:0000256" key="1">
    <source>
        <dbReference type="SAM" id="Coils"/>
    </source>
</evidence>
<feature type="region of interest" description="Disordered" evidence="2">
    <location>
        <begin position="1053"/>
        <end position="1078"/>
    </location>
</feature>
<evidence type="ECO:0000313" key="3">
    <source>
        <dbReference type="EMBL" id="CAH7684824.1"/>
    </source>
</evidence>
<organism evidence="3 4">
    <name type="scientific">Phakopsora pachyrhizi</name>
    <name type="common">Asian soybean rust disease fungus</name>
    <dbReference type="NCBI Taxonomy" id="170000"/>
    <lineage>
        <taxon>Eukaryota</taxon>
        <taxon>Fungi</taxon>
        <taxon>Dikarya</taxon>
        <taxon>Basidiomycota</taxon>
        <taxon>Pucciniomycotina</taxon>
        <taxon>Pucciniomycetes</taxon>
        <taxon>Pucciniales</taxon>
        <taxon>Phakopsoraceae</taxon>
        <taxon>Phakopsora</taxon>
    </lineage>
</organism>
<feature type="compositionally biased region" description="Low complexity" evidence="2">
    <location>
        <begin position="1319"/>
        <end position="1335"/>
    </location>
</feature>